<reference evidence="2 3" key="1">
    <citation type="submission" date="2020-08" db="EMBL/GenBank/DDBJ databases">
        <authorList>
            <person name="Ramaprasad A."/>
        </authorList>
    </citation>
    <scope>NUCLEOTIDE SEQUENCE [LARGE SCALE GENOMIC DNA]</scope>
</reference>
<proteinExistence type="predicted"/>
<keyword evidence="1" id="KW-0732">Signal</keyword>
<feature type="chain" id="PRO_5028114049" evidence="1">
    <location>
        <begin position="22"/>
        <end position="265"/>
    </location>
</feature>
<dbReference type="Proteomes" id="UP000515308">
    <property type="component" value="Chromosome PVLDE_09"/>
</dbReference>
<dbReference type="VEuPathDB" id="PlasmoDB:PVLDE_0902920"/>
<gene>
    <name evidence="2" type="ORF">PVLDE_0902920</name>
</gene>
<dbReference type="EMBL" id="LR865371">
    <property type="protein sequence ID" value="CAD2091895.1"/>
    <property type="molecule type" value="Genomic_DNA"/>
</dbReference>
<dbReference type="AlphaFoldDB" id="A0A6V7S4J8"/>
<organism evidence="2 3">
    <name type="scientific">Plasmodium vinckei lentum</name>
    <dbReference type="NCBI Taxonomy" id="138297"/>
    <lineage>
        <taxon>Eukaryota</taxon>
        <taxon>Sar</taxon>
        <taxon>Alveolata</taxon>
        <taxon>Apicomplexa</taxon>
        <taxon>Aconoidasida</taxon>
        <taxon>Haemosporida</taxon>
        <taxon>Plasmodiidae</taxon>
        <taxon>Plasmodium</taxon>
        <taxon>Plasmodium (Vinckeia)</taxon>
    </lineage>
</organism>
<evidence type="ECO:0000313" key="3">
    <source>
        <dbReference type="Proteomes" id="UP000515308"/>
    </source>
</evidence>
<name>A0A6V7S4J8_PLAVN</name>
<dbReference type="InterPro" id="IPR021689">
    <property type="entry name" value="DUF3271"/>
</dbReference>
<evidence type="ECO:0000313" key="2">
    <source>
        <dbReference type="EMBL" id="CAD2091895.1"/>
    </source>
</evidence>
<accession>A0A6V7S4J8</accession>
<protein>
    <submittedName>
        <fullName evidence="2">Fam-d protein</fullName>
    </submittedName>
</protein>
<feature type="signal peptide" evidence="1">
    <location>
        <begin position="1"/>
        <end position="21"/>
    </location>
</feature>
<evidence type="ECO:0000256" key="1">
    <source>
        <dbReference type="SAM" id="SignalP"/>
    </source>
</evidence>
<sequence length="265" mass="31313">MKMLNITLSFFILLLFANVKGATFQSANHSSPKLIAYNPITQPTATFTDHKERDTPYLDAINDAFRDESEKTKYAFQGGNYHWVITDFDISIDNDCRSVKKYFSKNEIETIQAGTVFFIAYVKEKFKDVVSRYMYKYDFESNYPTDLMDFSHKLKTSVYDRFEYELTHCLIKYEKEPKDEKLKKRAKKFFEALIQNSDMKMKGHFIKIIWDNDNKCLTHNVSLYFNININKNNANATYNFVFPKHEIVESFVKPLRKRNLLSQVC</sequence>
<dbReference type="Pfam" id="PF11675">
    <property type="entry name" value="DUF3271"/>
    <property type="match status" value="1"/>
</dbReference>